<evidence type="ECO:0000313" key="1">
    <source>
        <dbReference type="EMBL" id="JAD97481.1"/>
    </source>
</evidence>
<protein>
    <submittedName>
        <fullName evidence="1">Uncharacterized protein</fullName>
    </submittedName>
</protein>
<dbReference type="EMBL" id="GBRH01200414">
    <property type="protein sequence ID" value="JAD97481.1"/>
    <property type="molecule type" value="Transcribed_RNA"/>
</dbReference>
<sequence>MAVGGIRWTVPFWSREKNAKASAIEAEASSYVLGRYKKSYGWQCHR</sequence>
<dbReference type="AlphaFoldDB" id="A0A0A9EBR2"/>
<accession>A0A0A9EBR2</accession>
<organism evidence="1">
    <name type="scientific">Arundo donax</name>
    <name type="common">Giant reed</name>
    <name type="synonym">Donax arundinaceus</name>
    <dbReference type="NCBI Taxonomy" id="35708"/>
    <lineage>
        <taxon>Eukaryota</taxon>
        <taxon>Viridiplantae</taxon>
        <taxon>Streptophyta</taxon>
        <taxon>Embryophyta</taxon>
        <taxon>Tracheophyta</taxon>
        <taxon>Spermatophyta</taxon>
        <taxon>Magnoliopsida</taxon>
        <taxon>Liliopsida</taxon>
        <taxon>Poales</taxon>
        <taxon>Poaceae</taxon>
        <taxon>PACMAD clade</taxon>
        <taxon>Arundinoideae</taxon>
        <taxon>Arundineae</taxon>
        <taxon>Arundo</taxon>
    </lineage>
</organism>
<reference evidence="1" key="2">
    <citation type="journal article" date="2015" name="Data Brief">
        <title>Shoot transcriptome of the giant reed, Arundo donax.</title>
        <authorList>
            <person name="Barrero R.A."/>
            <person name="Guerrero F.D."/>
            <person name="Moolhuijzen P."/>
            <person name="Goolsby J.A."/>
            <person name="Tidwell J."/>
            <person name="Bellgard S.E."/>
            <person name="Bellgard M.I."/>
        </authorList>
    </citation>
    <scope>NUCLEOTIDE SEQUENCE</scope>
    <source>
        <tissue evidence="1">Shoot tissue taken approximately 20 cm above the soil surface</tissue>
    </source>
</reference>
<proteinExistence type="predicted"/>
<reference evidence="1" key="1">
    <citation type="submission" date="2014-09" db="EMBL/GenBank/DDBJ databases">
        <authorList>
            <person name="Magalhaes I.L.F."/>
            <person name="Oliveira U."/>
            <person name="Santos F.R."/>
            <person name="Vidigal T.H.D.A."/>
            <person name="Brescovit A.D."/>
            <person name="Santos A.J."/>
        </authorList>
    </citation>
    <scope>NUCLEOTIDE SEQUENCE</scope>
    <source>
        <tissue evidence="1">Shoot tissue taken approximately 20 cm above the soil surface</tissue>
    </source>
</reference>
<name>A0A0A9EBR2_ARUDO</name>